<evidence type="ECO:0000313" key="3">
    <source>
        <dbReference type="EMBL" id="AWR98758.1"/>
    </source>
</evidence>
<keyword evidence="1" id="KW-0812">Transmembrane</keyword>
<dbReference type="Proteomes" id="UP000247586">
    <property type="component" value="Chromosome"/>
</dbReference>
<organism evidence="3 4">
    <name type="scientific">Metallosphaera hakonensis JCM 8857 = DSM 7519</name>
    <dbReference type="NCBI Taxonomy" id="1293036"/>
    <lineage>
        <taxon>Archaea</taxon>
        <taxon>Thermoproteota</taxon>
        <taxon>Thermoprotei</taxon>
        <taxon>Sulfolobales</taxon>
        <taxon>Sulfolobaceae</taxon>
        <taxon>Metallosphaera</taxon>
    </lineage>
</organism>
<dbReference type="Pfam" id="PF18998">
    <property type="entry name" value="Flg_new_2"/>
    <property type="match status" value="1"/>
</dbReference>
<dbReference type="EMBL" id="CP029287">
    <property type="protein sequence ID" value="AWR98758.1"/>
    <property type="molecule type" value="Genomic_DNA"/>
</dbReference>
<proteinExistence type="predicted"/>
<gene>
    <name evidence="3" type="ORF">DFR87_02595</name>
</gene>
<dbReference type="AlphaFoldDB" id="A0A2U9IRY8"/>
<keyword evidence="1" id="KW-0472">Membrane</keyword>
<name>A0A2U9IRY8_9CREN</name>
<sequence>MRKSTLVLLSLLLSISSSSIIHGVTLHVFIYGYQTQVLLYENGTFLFANSNATFNVPNSTVQVYVNSLSPSSEILINGIKTSNLTINPARTTVLNVTVKPLYYHVEVNVEGPGSVYVIFPNESRIKVNGTEGFNVQAGTVLTLTASPDQGYSIMNWSDGLVGNQIWYMVYNDSNLTAYFVKSPETNHFGPGVSYAGIGLLALLGGMYWFARKKQ</sequence>
<dbReference type="GeneID" id="36834195"/>
<feature type="transmembrane region" description="Helical" evidence="1">
    <location>
        <begin position="191"/>
        <end position="210"/>
    </location>
</feature>
<dbReference type="RefSeq" id="WP_054836607.1">
    <property type="nucleotide sequence ID" value="NZ_BBBA01000007.1"/>
</dbReference>
<accession>A0A2U9IRY8</accession>
<dbReference type="STRING" id="1293036.GCA_001315825_01444"/>
<dbReference type="KEGG" id="mhk:DFR87_02595"/>
<protein>
    <recommendedName>
        <fullName evidence="2">Bacterial repeat domain-containing protein</fullName>
    </recommendedName>
</protein>
<evidence type="ECO:0000256" key="1">
    <source>
        <dbReference type="SAM" id="Phobius"/>
    </source>
</evidence>
<dbReference type="OrthoDB" id="34729at2157"/>
<evidence type="ECO:0000313" key="4">
    <source>
        <dbReference type="Proteomes" id="UP000247586"/>
    </source>
</evidence>
<feature type="domain" description="Bacterial repeat" evidence="2">
    <location>
        <begin position="127"/>
        <end position="181"/>
    </location>
</feature>
<keyword evidence="4" id="KW-1185">Reference proteome</keyword>
<reference evidence="3" key="1">
    <citation type="submission" date="2018-05" db="EMBL/GenBank/DDBJ databases">
        <title>Complete Genome Sequences of Extremely Thermoacidophilic, Metal-Mobilizing Type-Strain Members of the Archaeal Family Sulfolobaceae: Acidianus brierleyi DSM-1651T, Acidianus sulfidivorans DSM-18786T, Metallosphaera hakonensis DSM-7519T, and Metallosphaera prunae DSM-10039T.</title>
        <authorList>
            <person name="Counts J.A."/>
            <person name="Kelly R.M."/>
        </authorList>
    </citation>
    <scope>NUCLEOTIDE SEQUENCE [LARGE SCALE GENOMIC DNA]</scope>
    <source>
        <strain evidence="3">HO1-1</strain>
    </source>
</reference>
<evidence type="ECO:0000259" key="2">
    <source>
        <dbReference type="Pfam" id="PF18998"/>
    </source>
</evidence>
<dbReference type="InterPro" id="IPR044060">
    <property type="entry name" value="Bacterial_rp_domain"/>
</dbReference>
<keyword evidence="1" id="KW-1133">Transmembrane helix</keyword>